<keyword evidence="2" id="KW-0813">Transport</keyword>
<evidence type="ECO:0000256" key="5">
    <source>
        <dbReference type="ARBA" id="ARBA00023136"/>
    </source>
</evidence>
<dbReference type="SUPFAM" id="SSF103473">
    <property type="entry name" value="MFS general substrate transporter"/>
    <property type="match status" value="1"/>
</dbReference>
<keyword evidence="3 7" id="KW-0812">Transmembrane</keyword>
<protein>
    <submittedName>
        <fullName evidence="8">AmpG family muropeptide MFS transporter</fullName>
    </submittedName>
</protein>
<feature type="transmembrane region" description="Helical" evidence="7">
    <location>
        <begin position="252"/>
        <end position="273"/>
    </location>
</feature>
<feature type="transmembrane region" description="Helical" evidence="7">
    <location>
        <begin position="381"/>
        <end position="399"/>
    </location>
</feature>
<feature type="transmembrane region" description="Helical" evidence="7">
    <location>
        <begin position="279"/>
        <end position="296"/>
    </location>
</feature>
<keyword evidence="4 7" id="KW-1133">Transmembrane helix</keyword>
<dbReference type="InterPro" id="IPR036259">
    <property type="entry name" value="MFS_trans_sf"/>
</dbReference>
<gene>
    <name evidence="8" type="ORF">ACFQ0E_05780</name>
</gene>
<feature type="transmembrane region" description="Helical" evidence="7">
    <location>
        <begin position="503"/>
        <end position="526"/>
    </location>
</feature>
<feature type="transmembrane region" description="Helical" evidence="7">
    <location>
        <begin position="406"/>
        <end position="426"/>
    </location>
</feature>
<evidence type="ECO:0000256" key="3">
    <source>
        <dbReference type="ARBA" id="ARBA00022692"/>
    </source>
</evidence>
<dbReference type="NCBIfam" id="TIGR00901">
    <property type="entry name" value="2A0125"/>
    <property type="match status" value="1"/>
</dbReference>
<accession>A0ABW2YE09</accession>
<feature type="transmembrane region" description="Helical" evidence="7">
    <location>
        <begin position="201"/>
        <end position="220"/>
    </location>
</feature>
<feature type="transmembrane region" description="Helical" evidence="7">
    <location>
        <begin position="108"/>
        <end position="127"/>
    </location>
</feature>
<keyword evidence="9" id="KW-1185">Reference proteome</keyword>
<feature type="compositionally biased region" description="Low complexity" evidence="6">
    <location>
        <begin position="1"/>
        <end position="14"/>
    </location>
</feature>
<evidence type="ECO:0000256" key="2">
    <source>
        <dbReference type="ARBA" id="ARBA00022448"/>
    </source>
</evidence>
<dbReference type="Proteomes" id="UP001597110">
    <property type="component" value="Unassembled WGS sequence"/>
</dbReference>
<evidence type="ECO:0000313" key="8">
    <source>
        <dbReference type="EMBL" id="MFD0725108.1"/>
    </source>
</evidence>
<reference evidence="9" key="1">
    <citation type="journal article" date="2019" name="Int. J. Syst. Evol. Microbiol.">
        <title>The Global Catalogue of Microorganisms (GCM) 10K type strain sequencing project: providing services to taxonomists for standard genome sequencing and annotation.</title>
        <authorList>
            <consortium name="The Broad Institute Genomics Platform"/>
            <consortium name="The Broad Institute Genome Sequencing Center for Infectious Disease"/>
            <person name="Wu L."/>
            <person name="Ma J."/>
        </authorList>
    </citation>
    <scope>NUCLEOTIDE SEQUENCE [LARGE SCALE GENOMIC DNA]</scope>
    <source>
        <strain evidence="9">CCUG 55585</strain>
    </source>
</reference>
<comment type="caution">
    <text evidence="8">The sequence shown here is derived from an EMBL/GenBank/DDBJ whole genome shotgun (WGS) entry which is preliminary data.</text>
</comment>
<evidence type="ECO:0000256" key="7">
    <source>
        <dbReference type="SAM" id="Phobius"/>
    </source>
</evidence>
<dbReference type="Gene3D" id="1.20.1250.20">
    <property type="entry name" value="MFS general substrate transporter like domains"/>
    <property type="match status" value="2"/>
</dbReference>
<evidence type="ECO:0000256" key="1">
    <source>
        <dbReference type="ARBA" id="ARBA00004141"/>
    </source>
</evidence>
<feature type="region of interest" description="Disordered" evidence="6">
    <location>
        <begin position="1"/>
        <end position="23"/>
    </location>
</feature>
<dbReference type="InterPro" id="IPR004752">
    <property type="entry name" value="AmpG_permease/AT-1"/>
</dbReference>
<dbReference type="EMBL" id="JBHTIF010000001">
    <property type="protein sequence ID" value="MFD0725108.1"/>
    <property type="molecule type" value="Genomic_DNA"/>
</dbReference>
<feature type="transmembrane region" description="Helical" evidence="7">
    <location>
        <begin position="36"/>
        <end position="60"/>
    </location>
</feature>
<keyword evidence="5 7" id="KW-0472">Membrane</keyword>
<comment type="subcellular location">
    <subcellularLocation>
        <location evidence="1">Membrane</location>
        <topology evidence="1">Multi-pass membrane protein</topology>
    </subcellularLocation>
</comment>
<feature type="transmembrane region" description="Helical" evidence="7">
    <location>
        <begin position="66"/>
        <end position="87"/>
    </location>
</feature>
<evidence type="ECO:0000256" key="4">
    <source>
        <dbReference type="ARBA" id="ARBA00022989"/>
    </source>
</evidence>
<dbReference type="InterPro" id="IPR024371">
    <property type="entry name" value="AcetylCoA_trans_1-like"/>
</dbReference>
<dbReference type="RefSeq" id="WP_386822725.1">
    <property type="nucleotide sequence ID" value="NZ_JBHTIF010000001.1"/>
</dbReference>
<dbReference type="Pfam" id="PF13000">
    <property type="entry name" value="Acatn"/>
    <property type="match status" value="1"/>
</dbReference>
<dbReference type="PANTHER" id="PTHR12778">
    <property type="entry name" value="SOLUTE CARRIER FAMILY 33 ACETYL-COA TRANSPORTER -RELATED"/>
    <property type="match status" value="1"/>
</dbReference>
<evidence type="ECO:0000313" key="9">
    <source>
        <dbReference type="Proteomes" id="UP001597110"/>
    </source>
</evidence>
<sequence>MTGTATTTDAAPGAEKPKPKRPGWRDVLRGLRQRKVLAMLLLGLSAGLPFMLVGNTMGLWLREGGIELTAIGFLSWVGIMYSMKFLWAPIIDKVHVPVLGRLLGHRRGWMLLAQLVVAIGLVGMALITPQGGLIAFASLALVAAFASATQDIVIDAWRIESADDGEELSLLSAAYQLGYRFALLLTDAWILVIAAKIGWVASYELIAGLMGLGMIAVFFARESRKPQVGPVVELPDPRAGTLGVSDGMVVRWLVALLLGVASVAFLVVAHNFWDKGWDWGDAAFAIGTPVAIWLLTRRTPGDAPIRDATWSRPLVQPLLRFFDAAVGPLLMFFRDHGKAALLILLAISLYRLPDFVMGPMANPFYNDIGIAKETVGAVRGSVGWIATTVGIVIAGLSALRLGFVTTLMIGAVVGPASNLAFAWLAWHGADTQAFSIAMAIDNFSQGFAGVALVGYMSSLTSLGYTATQYALLSSFYAMPGKFLKGLSGAAVDGLAKTHALVDAYALFFVGTALIGIPALLLCLWLVRHAHRTAEAALPATG</sequence>
<proteinExistence type="predicted"/>
<organism evidence="8 9">
    <name type="scientific">Lysobacter brunescens</name>
    <dbReference type="NCBI Taxonomy" id="262323"/>
    <lineage>
        <taxon>Bacteria</taxon>
        <taxon>Pseudomonadati</taxon>
        <taxon>Pseudomonadota</taxon>
        <taxon>Gammaproteobacteria</taxon>
        <taxon>Lysobacterales</taxon>
        <taxon>Lysobacteraceae</taxon>
        <taxon>Lysobacter</taxon>
    </lineage>
</organism>
<dbReference type="PANTHER" id="PTHR12778:SF10">
    <property type="entry name" value="MAJOR FACILITATOR SUPERFAMILY DOMAIN-CONTAINING PROTEIN 3"/>
    <property type="match status" value="1"/>
</dbReference>
<name>A0ABW2YE09_9GAMM</name>
<evidence type="ECO:0000256" key="6">
    <source>
        <dbReference type="SAM" id="MobiDB-lite"/>
    </source>
</evidence>